<keyword evidence="1" id="KW-0812">Transmembrane</keyword>
<organism evidence="2 3">
    <name type="scientific">Novosphingobium humi</name>
    <dbReference type="NCBI Taxonomy" id="2282397"/>
    <lineage>
        <taxon>Bacteria</taxon>
        <taxon>Pseudomonadati</taxon>
        <taxon>Pseudomonadota</taxon>
        <taxon>Alphaproteobacteria</taxon>
        <taxon>Sphingomonadales</taxon>
        <taxon>Sphingomonadaceae</taxon>
        <taxon>Novosphingobium</taxon>
    </lineage>
</organism>
<sequence length="89" mass="9981">MLHDFIHSLAPLMWTGIVLTAIVLRHRRKMAAMAYGETQPAPHAEAPHAAEVEALRERIRVLERIATSSSLEGRSAERLSAEIEALRDR</sequence>
<proteinExistence type="predicted"/>
<protein>
    <recommendedName>
        <fullName evidence="4">Phage shock protein B</fullName>
    </recommendedName>
</protein>
<feature type="transmembrane region" description="Helical" evidence="1">
    <location>
        <begin position="6"/>
        <end position="24"/>
    </location>
</feature>
<dbReference type="EMBL" id="CP117417">
    <property type="protein sequence ID" value="WCT78240.1"/>
    <property type="molecule type" value="Genomic_DNA"/>
</dbReference>
<accession>A0ABY7TZD2</accession>
<dbReference type="Proteomes" id="UP001218231">
    <property type="component" value="Chromosome"/>
</dbReference>
<evidence type="ECO:0000313" key="3">
    <source>
        <dbReference type="Proteomes" id="UP001218231"/>
    </source>
</evidence>
<keyword evidence="1" id="KW-1133">Transmembrane helix</keyword>
<dbReference type="RefSeq" id="WP_273618572.1">
    <property type="nucleotide sequence ID" value="NZ_CP117417.1"/>
</dbReference>
<evidence type="ECO:0000256" key="1">
    <source>
        <dbReference type="SAM" id="Phobius"/>
    </source>
</evidence>
<evidence type="ECO:0000313" key="2">
    <source>
        <dbReference type="EMBL" id="WCT78240.1"/>
    </source>
</evidence>
<keyword evidence="1" id="KW-0472">Membrane</keyword>
<keyword evidence="3" id="KW-1185">Reference proteome</keyword>
<gene>
    <name evidence="2" type="ORF">PQ457_04495</name>
</gene>
<reference evidence="2 3" key="1">
    <citation type="submission" date="2023-02" db="EMBL/GenBank/DDBJ databases">
        <title>Genome sequence of Novosphingobium humi KACC 19094.</title>
        <authorList>
            <person name="Kim S."/>
            <person name="Heo J."/>
            <person name="Kwon S.-W."/>
        </authorList>
    </citation>
    <scope>NUCLEOTIDE SEQUENCE [LARGE SCALE GENOMIC DNA]</scope>
    <source>
        <strain evidence="2 3">KACC 19094</strain>
    </source>
</reference>
<evidence type="ECO:0008006" key="4">
    <source>
        <dbReference type="Google" id="ProtNLM"/>
    </source>
</evidence>
<name>A0ABY7TZD2_9SPHN</name>